<evidence type="ECO:0000313" key="7">
    <source>
        <dbReference type="Proteomes" id="UP000004263"/>
    </source>
</evidence>
<dbReference type="STRING" id="207949.RED65_00570"/>
<dbReference type="AlphaFoldDB" id="Q1N570"/>
<dbReference type="SUPFAM" id="SSF53850">
    <property type="entry name" value="Periplasmic binding protein-like II"/>
    <property type="match status" value="1"/>
</dbReference>
<dbReference type="GO" id="GO:0000976">
    <property type="term" value="F:transcription cis-regulatory region binding"/>
    <property type="evidence" value="ECO:0007669"/>
    <property type="project" value="TreeGrafter"/>
</dbReference>
<evidence type="ECO:0000256" key="3">
    <source>
        <dbReference type="ARBA" id="ARBA00023125"/>
    </source>
</evidence>
<evidence type="ECO:0000256" key="4">
    <source>
        <dbReference type="ARBA" id="ARBA00023163"/>
    </source>
</evidence>
<accession>Q1N570</accession>
<evidence type="ECO:0000256" key="2">
    <source>
        <dbReference type="ARBA" id="ARBA00023015"/>
    </source>
</evidence>
<comment type="similarity">
    <text evidence="1">Belongs to the LysR transcriptional regulatory family.</text>
</comment>
<dbReference type="PANTHER" id="PTHR30126:SF40">
    <property type="entry name" value="HTH-TYPE TRANSCRIPTIONAL REGULATOR GLTR"/>
    <property type="match status" value="1"/>
</dbReference>
<dbReference type="InterPro" id="IPR036388">
    <property type="entry name" value="WH-like_DNA-bd_sf"/>
</dbReference>
<evidence type="ECO:0000259" key="5">
    <source>
        <dbReference type="PROSITE" id="PS50931"/>
    </source>
</evidence>
<reference evidence="6 7" key="1">
    <citation type="submission" date="2006-03" db="EMBL/GenBank/DDBJ databases">
        <authorList>
            <person name="Pinhassi J."/>
            <person name="Pedros-Alio C."/>
            <person name="Ferriera S."/>
            <person name="Johnson J."/>
            <person name="Kravitz S."/>
            <person name="Halpern A."/>
            <person name="Remington K."/>
            <person name="Beeson K."/>
            <person name="Tran B."/>
            <person name="Rogers Y.-H."/>
            <person name="Friedman R."/>
            <person name="Venter J.C."/>
        </authorList>
    </citation>
    <scope>NUCLEOTIDE SEQUENCE [LARGE SCALE GENOMIC DNA]</scope>
    <source>
        <strain evidence="6 7">RED65</strain>
    </source>
</reference>
<dbReference type="GO" id="GO:0003700">
    <property type="term" value="F:DNA-binding transcription factor activity"/>
    <property type="evidence" value="ECO:0007669"/>
    <property type="project" value="InterPro"/>
</dbReference>
<proteinExistence type="inferred from homology"/>
<dbReference type="Gene3D" id="1.10.10.10">
    <property type="entry name" value="Winged helix-like DNA-binding domain superfamily/Winged helix DNA-binding domain"/>
    <property type="match status" value="1"/>
</dbReference>
<feature type="domain" description="HTH lysR-type" evidence="5">
    <location>
        <begin position="1"/>
        <end position="58"/>
    </location>
</feature>
<dbReference type="Pfam" id="PF03466">
    <property type="entry name" value="LysR_substrate"/>
    <property type="match status" value="1"/>
</dbReference>
<dbReference type="SUPFAM" id="SSF46785">
    <property type="entry name" value="Winged helix' DNA-binding domain"/>
    <property type="match status" value="1"/>
</dbReference>
<protein>
    <submittedName>
        <fullName evidence="6">Putative transcriptional regulator LYSR-type</fullName>
    </submittedName>
</protein>
<dbReference type="PANTHER" id="PTHR30126">
    <property type="entry name" value="HTH-TYPE TRANSCRIPTIONAL REGULATOR"/>
    <property type="match status" value="1"/>
</dbReference>
<dbReference type="EMBL" id="AAQH01000002">
    <property type="protein sequence ID" value="EAT13208.1"/>
    <property type="molecule type" value="Genomic_DNA"/>
</dbReference>
<dbReference type="Proteomes" id="UP000004263">
    <property type="component" value="Unassembled WGS sequence"/>
</dbReference>
<dbReference type="InterPro" id="IPR005119">
    <property type="entry name" value="LysR_subst-bd"/>
</dbReference>
<dbReference type="InterPro" id="IPR036390">
    <property type="entry name" value="WH_DNA-bd_sf"/>
</dbReference>
<sequence>MEISDLTVFRQVVLSGGITKAAEVLNRVPSNVTARIQKLESELGKPLFIRHKNRLNISAAGKQLLSYCDDILNLVERAKSDLIDQQTRGSLKVGAMEAVMATRLSDPLNAFHQQFSDVELSVASAPTGALIEKVIEGEIDLGFIDGNVSDSRIQSKALYKESLVLVSSLNHKPIRSPKDLGETPTVLGFNHKCAYRKRLTGWLAQGSNIPNVIEIQSYHTLLGCAAAGMGVGMIPRSLVDAYPHKHNLKIHTLPKKWSDSVTHCIWRKDNTDSTIEDFIECCQPT</sequence>
<keyword evidence="4" id="KW-0804">Transcription</keyword>
<keyword evidence="3" id="KW-0238">DNA-binding</keyword>
<evidence type="ECO:0000256" key="1">
    <source>
        <dbReference type="ARBA" id="ARBA00009437"/>
    </source>
</evidence>
<keyword evidence="2" id="KW-0805">Transcription regulation</keyword>
<evidence type="ECO:0000313" key="6">
    <source>
        <dbReference type="EMBL" id="EAT13208.1"/>
    </source>
</evidence>
<dbReference type="PROSITE" id="PS50931">
    <property type="entry name" value="HTH_LYSR"/>
    <property type="match status" value="1"/>
</dbReference>
<dbReference type="InterPro" id="IPR000847">
    <property type="entry name" value="LysR_HTH_N"/>
</dbReference>
<dbReference type="RefSeq" id="WP_007017592.1">
    <property type="nucleotide sequence ID" value="NZ_CH724114.1"/>
</dbReference>
<dbReference type="HOGENOM" id="CLU_039613_6_1_6"/>
<dbReference type="OrthoDB" id="464481at2"/>
<dbReference type="Pfam" id="PF00126">
    <property type="entry name" value="HTH_1"/>
    <property type="match status" value="1"/>
</dbReference>
<dbReference type="Gene3D" id="3.40.190.10">
    <property type="entry name" value="Periplasmic binding protein-like II"/>
    <property type="match status" value="2"/>
</dbReference>
<organism evidence="6 7">
    <name type="scientific">Bermanella marisrubri</name>
    <dbReference type="NCBI Taxonomy" id="207949"/>
    <lineage>
        <taxon>Bacteria</taxon>
        <taxon>Pseudomonadati</taxon>
        <taxon>Pseudomonadota</taxon>
        <taxon>Gammaproteobacteria</taxon>
        <taxon>Oceanospirillales</taxon>
        <taxon>Oceanospirillaceae</taxon>
        <taxon>Bermanella</taxon>
    </lineage>
</organism>
<comment type="caution">
    <text evidence="6">The sequence shown here is derived from an EMBL/GenBank/DDBJ whole genome shotgun (WGS) entry which is preliminary data.</text>
</comment>
<keyword evidence="7" id="KW-1185">Reference proteome</keyword>
<gene>
    <name evidence="6" type="ORF">RED65_00570</name>
</gene>
<name>Q1N570_9GAMM</name>